<organism evidence="2 3">
    <name type="scientific">Aeromonas jandaei</name>
    <dbReference type="NCBI Taxonomy" id="650"/>
    <lineage>
        <taxon>Bacteria</taxon>
        <taxon>Pseudomonadati</taxon>
        <taxon>Pseudomonadota</taxon>
        <taxon>Gammaproteobacteria</taxon>
        <taxon>Aeromonadales</taxon>
        <taxon>Aeromonadaceae</taxon>
        <taxon>Aeromonas</taxon>
    </lineage>
</organism>
<proteinExistence type="predicted"/>
<evidence type="ECO:0000313" key="2">
    <source>
        <dbReference type="EMBL" id="QQB18664.1"/>
    </source>
</evidence>
<dbReference type="PANTHER" id="PTHR33525">
    <property type="match status" value="1"/>
</dbReference>
<dbReference type="Pfam" id="PF08668">
    <property type="entry name" value="HDOD"/>
    <property type="match status" value="1"/>
</dbReference>
<accession>A0A7T4DNV3</accession>
<dbReference type="RefSeq" id="WP_042032573.1">
    <property type="nucleotide sequence ID" value="NZ_CAWMFX010000047.1"/>
</dbReference>
<dbReference type="GeneID" id="69552395"/>
<dbReference type="Proteomes" id="UP000595481">
    <property type="component" value="Chromosome"/>
</dbReference>
<dbReference type="InterPro" id="IPR013976">
    <property type="entry name" value="HDOD"/>
</dbReference>
<keyword evidence="3" id="KW-1185">Reference proteome</keyword>
<dbReference type="PROSITE" id="PS51833">
    <property type="entry name" value="HDOD"/>
    <property type="match status" value="1"/>
</dbReference>
<name>A0A7T4DNV3_AERJA</name>
<evidence type="ECO:0000259" key="1">
    <source>
        <dbReference type="PROSITE" id="PS51833"/>
    </source>
</evidence>
<reference evidence="2 3" key="1">
    <citation type="submission" date="2020-12" db="EMBL/GenBank/DDBJ databases">
        <title>FDA dAtabase for Regulatory Grade micrObial Sequences (FDA-ARGOS): Supporting development and validation of Infectious Disease Dx tests.</title>
        <authorList>
            <person name="Sproer C."/>
            <person name="Gronow S."/>
            <person name="Severitt S."/>
            <person name="Schroder I."/>
            <person name="Tallon L."/>
            <person name="Sadzewicz L."/>
            <person name="Zhao X."/>
            <person name="Boylan J."/>
            <person name="Ott S."/>
            <person name="Bowen H."/>
            <person name="Vavikolanu K."/>
            <person name="Mehta A."/>
            <person name="Aluvathingal J."/>
            <person name="Nadendla S."/>
            <person name="Lowell S."/>
            <person name="Myers T."/>
            <person name="Yan Y."/>
            <person name="Sichtig H."/>
        </authorList>
    </citation>
    <scope>NUCLEOTIDE SEQUENCE [LARGE SCALE GENOMIC DNA]</scope>
    <source>
        <strain evidence="2 3">FDAARGOS_986</strain>
    </source>
</reference>
<dbReference type="EMBL" id="CP066092">
    <property type="protein sequence ID" value="QQB18664.1"/>
    <property type="molecule type" value="Genomic_DNA"/>
</dbReference>
<gene>
    <name evidence="2" type="ORF">I6H43_13925</name>
</gene>
<evidence type="ECO:0000313" key="3">
    <source>
        <dbReference type="Proteomes" id="UP000595481"/>
    </source>
</evidence>
<dbReference type="Gene3D" id="1.10.3210.10">
    <property type="entry name" value="Hypothetical protein af1432"/>
    <property type="match status" value="1"/>
</dbReference>
<dbReference type="PANTHER" id="PTHR33525:SF4">
    <property type="entry name" value="CYCLIC DI-GMP PHOSPHODIESTERASE CDGJ"/>
    <property type="match status" value="1"/>
</dbReference>
<feature type="domain" description="HDOD" evidence="1">
    <location>
        <begin position="168"/>
        <end position="349"/>
    </location>
</feature>
<dbReference type="SUPFAM" id="SSF109604">
    <property type="entry name" value="HD-domain/PDEase-like"/>
    <property type="match status" value="1"/>
</dbReference>
<protein>
    <submittedName>
        <fullName evidence="2">HDOD domain-containing protein</fullName>
    </submittedName>
</protein>
<dbReference type="InterPro" id="IPR052340">
    <property type="entry name" value="RNase_Y/CdgJ"/>
</dbReference>
<sequence length="367" mass="41789">MLLRRYPIFNRRLALVAYGIDYQFSSPAEWPALAQHSHLLAQGRQYLLPFNHEQLDEQRPLLFAQETIPLVEASSERLPTSFPVLEQWRDSRRRLAVHGAQRDARWLGASRLLVFWTGEEGICQPTDHKRMALNVEAWQDFLPLREAGVDFFAGGFLARPELVNQRAQQPDMALVQQILQLICHEEFSFAQVARLLEQDAWLPGLLLTYVNAPGFDHATPITSVPRALSYLGEQEIRKFVLINGLARASQHMPEACTRMAIARGRFCELIALTALGKADASWAFLVGLVQDASLLSEEMKRHLPTNVKRAIELREGPLFHLFQLVNTYEQGNWALLAQLAPHYQLNPAKLTPIYFQAQMWGQAFLTS</sequence>